<reference evidence="2" key="2">
    <citation type="journal article" date="2015" name="Data Brief">
        <title>Shoot transcriptome of the giant reed, Arundo donax.</title>
        <authorList>
            <person name="Barrero R.A."/>
            <person name="Guerrero F.D."/>
            <person name="Moolhuijzen P."/>
            <person name="Goolsby J.A."/>
            <person name="Tidwell J."/>
            <person name="Bellgard S.E."/>
            <person name="Bellgard M.I."/>
        </authorList>
    </citation>
    <scope>NUCLEOTIDE SEQUENCE</scope>
    <source>
        <tissue evidence="2">Shoot tissue taken approximately 20 cm above the soil surface</tissue>
    </source>
</reference>
<organism evidence="2">
    <name type="scientific">Arundo donax</name>
    <name type="common">Giant reed</name>
    <name type="synonym">Donax arundinaceus</name>
    <dbReference type="NCBI Taxonomy" id="35708"/>
    <lineage>
        <taxon>Eukaryota</taxon>
        <taxon>Viridiplantae</taxon>
        <taxon>Streptophyta</taxon>
        <taxon>Embryophyta</taxon>
        <taxon>Tracheophyta</taxon>
        <taxon>Spermatophyta</taxon>
        <taxon>Magnoliopsida</taxon>
        <taxon>Liliopsida</taxon>
        <taxon>Poales</taxon>
        <taxon>Poaceae</taxon>
        <taxon>PACMAD clade</taxon>
        <taxon>Arundinoideae</taxon>
        <taxon>Arundineae</taxon>
        <taxon>Arundo</taxon>
    </lineage>
</organism>
<protein>
    <submittedName>
        <fullName evidence="2">Uncharacterized protein</fullName>
    </submittedName>
</protein>
<keyword evidence="1" id="KW-0472">Membrane</keyword>
<keyword evidence="1" id="KW-0812">Transmembrane</keyword>
<reference evidence="2" key="1">
    <citation type="submission" date="2014-09" db="EMBL/GenBank/DDBJ databases">
        <authorList>
            <person name="Magalhaes I.L.F."/>
            <person name="Oliveira U."/>
            <person name="Santos F.R."/>
            <person name="Vidigal T.H.D.A."/>
            <person name="Brescovit A.D."/>
            <person name="Santos A.J."/>
        </authorList>
    </citation>
    <scope>NUCLEOTIDE SEQUENCE</scope>
    <source>
        <tissue evidence="2">Shoot tissue taken approximately 20 cm above the soil surface</tissue>
    </source>
</reference>
<name>A0A0A9FKH9_ARUDO</name>
<accession>A0A0A9FKH9</accession>
<dbReference type="AlphaFoldDB" id="A0A0A9FKH9"/>
<evidence type="ECO:0000313" key="2">
    <source>
        <dbReference type="EMBL" id="JAE12852.1"/>
    </source>
</evidence>
<keyword evidence="1" id="KW-1133">Transmembrane helix</keyword>
<dbReference type="EMBL" id="GBRH01185044">
    <property type="protein sequence ID" value="JAE12852.1"/>
    <property type="molecule type" value="Transcribed_RNA"/>
</dbReference>
<feature type="transmembrane region" description="Helical" evidence="1">
    <location>
        <begin position="12"/>
        <end position="30"/>
    </location>
</feature>
<proteinExistence type="predicted"/>
<evidence type="ECO:0000256" key="1">
    <source>
        <dbReference type="SAM" id="Phobius"/>
    </source>
</evidence>
<sequence>MDNYLARKMSHIWILTIGPCVLFILVLDYQCLLYDLDYPYVISKC</sequence>